<dbReference type="EMBL" id="JBAHYK010000672">
    <property type="protein sequence ID" value="KAL0572101.1"/>
    <property type="molecule type" value="Genomic_DNA"/>
</dbReference>
<name>A0ABR3FA44_9AGAR</name>
<protein>
    <recommendedName>
        <fullName evidence="4">RRM domain-containing protein</fullName>
    </recommendedName>
</protein>
<proteinExistence type="predicted"/>
<evidence type="ECO:0000256" key="1">
    <source>
        <dbReference type="SAM" id="MobiDB-lite"/>
    </source>
</evidence>
<gene>
    <name evidence="2" type="ORF">V5O48_009854</name>
</gene>
<organism evidence="2 3">
    <name type="scientific">Marasmius crinis-equi</name>
    <dbReference type="NCBI Taxonomy" id="585013"/>
    <lineage>
        <taxon>Eukaryota</taxon>
        <taxon>Fungi</taxon>
        <taxon>Dikarya</taxon>
        <taxon>Basidiomycota</taxon>
        <taxon>Agaricomycotina</taxon>
        <taxon>Agaricomycetes</taxon>
        <taxon>Agaricomycetidae</taxon>
        <taxon>Agaricales</taxon>
        <taxon>Marasmiineae</taxon>
        <taxon>Marasmiaceae</taxon>
        <taxon>Marasmius</taxon>
    </lineage>
</organism>
<reference evidence="2 3" key="1">
    <citation type="submission" date="2024-02" db="EMBL/GenBank/DDBJ databases">
        <title>A draft genome for the cacao thread blight pathogen Marasmius crinis-equi.</title>
        <authorList>
            <person name="Cohen S.P."/>
            <person name="Baruah I.K."/>
            <person name="Amoako-Attah I."/>
            <person name="Bukari Y."/>
            <person name="Meinhardt L.W."/>
            <person name="Bailey B.A."/>
        </authorList>
    </citation>
    <scope>NUCLEOTIDE SEQUENCE [LARGE SCALE GENOMIC DNA]</scope>
    <source>
        <strain evidence="2 3">GH-76</strain>
    </source>
</reference>
<accession>A0ABR3FA44</accession>
<sequence>MLAKSSYHKNRTELNTQRTSTPTSYAFVEFRSTRDAEDAYYEIGPRILPPLSGVSTDAGSRHPVRLATESALVAQGAVIVTVTLTTEIAETDTRTIETAETGTETETETGMPTTGIAETEREKGTTTAIVEETVEGAEAQPLRLMEIVIMRGRGV</sequence>
<evidence type="ECO:0008006" key="4">
    <source>
        <dbReference type="Google" id="ProtNLM"/>
    </source>
</evidence>
<evidence type="ECO:0000313" key="3">
    <source>
        <dbReference type="Proteomes" id="UP001465976"/>
    </source>
</evidence>
<feature type="region of interest" description="Disordered" evidence="1">
    <location>
        <begin position="1"/>
        <end position="20"/>
    </location>
</feature>
<dbReference type="Proteomes" id="UP001465976">
    <property type="component" value="Unassembled WGS sequence"/>
</dbReference>
<comment type="caution">
    <text evidence="2">The sequence shown here is derived from an EMBL/GenBank/DDBJ whole genome shotgun (WGS) entry which is preliminary data.</text>
</comment>
<evidence type="ECO:0000313" key="2">
    <source>
        <dbReference type="EMBL" id="KAL0572101.1"/>
    </source>
</evidence>
<keyword evidence="3" id="KW-1185">Reference proteome</keyword>